<dbReference type="Proteomes" id="UP000828048">
    <property type="component" value="Chromosome 2"/>
</dbReference>
<sequence length="126" mass="14299">MSTEEAFLEAIAWLSLVQDSNVSNLVTLSALHKRDDVNSLEKCFSEWESGCSTYDIRISNVSLESYLNQSYMTEQANAVYNNMLSRGVGPNLTMLDFCTTYHTVNCHSPEAFDEPFICYFRLVAMI</sequence>
<comment type="caution">
    <text evidence="1">The sequence shown here is derived from an EMBL/GenBank/DDBJ whole genome shotgun (WGS) entry which is preliminary data.</text>
</comment>
<keyword evidence="2" id="KW-1185">Reference proteome</keyword>
<accession>A0ACB7X2P3</accession>
<gene>
    <name evidence="1" type="ORF">Vadar_022241</name>
</gene>
<proteinExistence type="predicted"/>
<protein>
    <submittedName>
        <fullName evidence="1">Uncharacterized protein</fullName>
    </submittedName>
</protein>
<reference evidence="1 2" key="1">
    <citation type="journal article" date="2021" name="Hortic Res">
        <title>High-quality reference genome and annotation aids understanding of berry development for evergreen blueberry (Vaccinium darrowii).</title>
        <authorList>
            <person name="Yu J."/>
            <person name="Hulse-Kemp A.M."/>
            <person name="Babiker E."/>
            <person name="Staton M."/>
        </authorList>
    </citation>
    <scope>NUCLEOTIDE SEQUENCE [LARGE SCALE GENOMIC DNA]</scope>
    <source>
        <strain evidence="2">cv. NJ 8807/NJ 8810</strain>
        <tissue evidence="1">Young leaf</tissue>
    </source>
</reference>
<evidence type="ECO:0000313" key="2">
    <source>
        <dbReference type="Proteomes" id="UP000828048"/>
    </source>
</evidence>
<evidence type="ECO:0000313" key="1">
    <source>
        <dbReference type="EMBL" id="KAH7835032.1"/>
    </source>
</evidence>
<organism evidence="1 2">
    <name type="scientific">Vaccinium darrowii</name>
    <dbReference type="NCBI Taxonomy" id="229202"/>
    <lineage>
        <taxon>Eukaryota</taxon>
        <taxon>Viridiplantae</taxon>
        <taxon>Streptophyta</taxon>
        <taxon>Embryophyta</taxon>
        <taxon>Tracheophyta</taxon>
        <taxon>Spermatophyta</taxon>
        <taxon>Magnoliopsida</taxon>
        <taxon>eudicotyledons</taxon>
        <taxon>Gunneridae</taxon>
        <taxon>Pentapetalae</taxon>
        <taxon>asterids</taxon>
        <taxon>Ericales</taxon>
        <taxon>Ericaceae</taxon>
        <taxon>Vaccinioideae</taxon>
        <taxon>Vaccinieae</taxon>
        <taxon>Vaccinium</taxon>
    </lineage>
</organism>
<name>A0ACB7X2P3_9ERIC</name>
<dbReference type="EMBL" id="CM037152">
    <property type="protein sequence ID" value="KAH7835032.1"/>
    <property type="molecule type" value="Genomic_DNA"/>
</dbReference>